<accession>A0A133UJ00</accession>
<reference evidence="1 2" key="1">
    <citation type="journal article" date="2016" name="Sci. Rep.">
        <title>Metabolic traits of an uncultured archaeal lineage -MSBL1- from brine pools of the Red Sea.</title>
        <authorList>
            <person name="Mwirichia R."/>
            <person name="Alam I."/>
            <person name="Rashid M."/>
            <person name="Vinu M."/>
            <person name="Ba-Alawi W."/>
            <person name="Anthony Kamau A."/>
            <person name="Kamanda Ngugi D."/>
            <person name="Goker M."/>
            <person name="Klenk H.P."/>
            <person name="Bajic V."/>
            <person name="Stingl U."/>
        </authorList>
    </citation>
    <scope>NUCLEOTIDE SEQUENCE [LARGE SCALE GENOMIC DNA]</scope>
    <source>
        <strain evidence="1">SCGC-AAA259I09</strain>
    </source>
</reference>
<dbReference type="AlphaFoldDB" id="A0A133UJ00"/>
<comment type="caution">
    <text evidence="1">The sequence shown here is derived from an EMBL/GenBank/DDBJ whole genome shotgun (WGS) entry which is preliminary data.</text>
</comment>
<dbReference type="EMBL" id="LHXR01000203">
    <property type="protein sequence ID" value="KXA94172.1"/>
    <property type="molecule type" value="Genomic_DNA"/>
</dbReference>
<evidence type="ECO:0000313" key="1">
    <source>
        <dbReference type="EMBL" id="KXA94172.1"/>
    </source>
</evidence>
<name>A0A133UJ00_9EURY</name>
<dbReference type="Proteomes" id="UP000070463">
    <property type="component" value="Unassembled WGS sequence"/>
</dbReference>
<gene>
    <name evidence="1" type="ORF">AKJ37_07875</name>
</gene>
<keyword evidence="2" id="KW-1185">Reference proteome</keyword>
<sequence length="73" mass="8791">MDWSNVRFRFLYDWIWSVLDILFWKWDKGEMDHSEISGVIYECHKEMQKIHPILNSGNDFLMKLVGAGDEKLQ</sequence>
<evidence type="ECO:0000313" key="2">
    <source>
        <dbReference type="Proteomes" id="UP000070463"/>
    </source>
</evidence>
<proteinExistence type="predicted"/>
<organism evidence="1 2">
    <name type="scientific">candidate division MSBL1 archaeon SCGC-AAA259I09</name>
    <dbReference type="NCBI Taxonomy" id="1698267"/>
    <lineage>
        <taxon>Archaea</taxon>
        <taxon>Methanobacteriati</taxon>
        <taxon>Methanobacteriota</taxon>
        <taxon>candidate division MSBL1</taxon>
    </lineage>
</organism>
<protein>
    <submittedName>
        <fullName evidence="1">Uncharacterized protein</fullName>
    </submittedName>
</protein>